<evidence type="ECO:0000313" key="3">
    <source>
        <dbReference type="Proteomes" id="UP000245119"/>
    </source>
</evidence>
<sequence length="135" mass="14633">MMMMRRGGEEEEEEEEDKEKKKLIEGHVATTDTILTMKGCSRRLSWSLSGEYGSVSVSQVKSGHQHRSLIPCALSGEGVGGAVSGGEGGPGFRCALQTETSRNCKVTASEFILLFPWCLPGAQPGLLQFQQRANN</sequence>
<gene>
    <name evidence="2" type="ORF">C0Q70_12421</name>
</gene>
<name>A0A2T7P1I1_POMCA</name>
<reference evidence="2 3" key="1">
    <citation type="submission" date="2018-04" db="EMBL/GenBank/DDBJ databases">
        <title>The genome of golden apple snail Pomacea canaliculata provides insight into stress tolerance and invasive adaptation.</title>
        <authorList>
            <person name="Liu C."/>
            <person name="Liu B."/>
            <person name="Ren Y."/>
            <person name="Zhang Y."/>
            <person name="Wang H."/>
            <person name="Li S."/>
            <person name="Jiang F."/>
            <person name="Yin L."/>
            <person name="Zhang G."/>
            <person name="Qian W."/>
            <person name="Fan W."/>
        </authorList>
    </citation>
    <scope>NUCLEOTIDE SEQUENCE [LARGE SCALE GENOMIC DNA]</scope>
    <source>
        <strain evidence="2">SZHN2017</strain>
        <tissue evidence="2">Muscle</tissue>
    </source>
</reference>
<protein>
    <submittedName>
        <fullName evidence="2">Uncharacterized protein</fullName>
    </submittedName>
</protein>
<organism evidence="2 3">
    <name type="scientific">Pomacea canaliculata</name>
    <name type="common">Golden apple snail</name>
    <dbReference type="NCBI Taxonomy" id="400727"/>
    <lineage>
        <taxon>Eukaryota</taxon>
        <taxon>Metazoa</taxon>
        <taxon>Spiralia</taxon>
        <taxon>Lophotrochozoa</taxon>
        <taxon>Mollusca</taxon>
        <taxon>Gastropoda</taxon>
        <taxon>Caenogastropoda</taxon>
        <taxon>Architaenioglossa</taxon>
        <taxon>Ampullarioidea</taxon>
        <taxon>Ampullariidae</taxon>
        <taxon>Pomacea</taxon>
    </lineage>
</organism>
<dbReference type="EMBL" id="PZQS01000007">
    <property type="protein sequence ID" value="PVD27266.1"/>
    <property type="molecule type" value="Genomic_DNA"/>
</dbReference>
<dbReference type="Proteomes" id="UP000245119">
    <property type="component" value="Linkage Group LG7"/>
</dbReference>
<keyword evidence="3" id="KW-1185">Reference proteome</keyword>
<feature type="region of interest" description="Disordered" evidence="1">
    <location>
        <begin position="1"/>
        <end position="20"/>
    </location>
</feature>
<proteinExistence type="predicted"/>
<dbReference type="AlphaFoldDB" id="A0A2T7P1I1"/>
<evidence type="ECO:0000313" key="2">
    <source>
        <dbReference type="EMBL" id="PVD27266.1"/>
    </source>
</evidence>
<comment type="caution">
    <text evidence="2">The sequence shown here is derived from an EMBL/GenBank/DDBJ whole genome shotgun (WGS) entry which is preliminary data.</text>
</comment>
<accession>A0A2T7P1I1</accession>
<evidence type="ECO:0000256" key="1">
    <source>
        <dbReference type="SAM" id="MobiDB-lite"/>
    </source>
</evidence>